<feature type="region of interest" description="Disordered" evidence="1">
    <location>
        <begin position="362"/>
        <end position="420"/>
    </location>
</feature>
<feature type="compositionally biased region" description="Acidic residues" evidence="1">
    <location>
        <begin position="377"/>
        <end position="394"/>
    </location>
</feature>
<feature type="chain" id="PRO_5009875628" evidence="2">
    <location>
        <begin position="30"/>
        <end position="420"/>
    </location>
</feature>
<evidence type="ECO:0000256" key="1">
    <source>
        <dbReference type="SAM" id="MobiDB-lite"/>
    </source>
</evidence>
<evidence type="ECO:0000313" key="3">
    <source>
        <dbReference type="EMBL" id="JAV18600.1"/>
    </source>
</evidence>
<dbReference type="AlphaFoldDB" id="A0A1L8EIM9"/>
<accession>A0A1L8EIM9</accession>
<reference evidence="3" key="1">
    <citation type="submission" date="2017-01" db="EMBL/GenBank/DDBJ databases">
        <title>An insight into the sialome and mialome of the horn fly, Haematobia irritans.</title>
        <authorList>
            <person name="Breijo M."/>
            <person name="Boiani M."/>
            <person name="Ures X."/>
            <person name="Rocha S."/>
            <person name="Sequeira M."/>
            <person name="Ribeiro J.M."/>
        </authorList>
    </citation>
    <scope>NUCLEOTIDE SEQUENCE</scope>
</reference>
<keyword evidence="2" id="KW-0732">Signal</keyword>
<evidence type="ECO:0000256" key="2">
    <source>
        <dbReference type="SAM" id="SignalP"/>
    </source>
</evidence>
<sequence>MGPSELTLLSAVVLFITVLLGIPLNHADGEVIVDGSNISNEIKIPTNPIVIETQLQNYDEPTLKEYQDCDQNYEQCKRVCQGVSNVTECLKQCPICPILSIENHVIQGVNDTQIRVSKPLNTTNIIRLTNHIRNVIDNSRGNITLNSANTVHLYQNVSRTGGQFGLGYNNTDPCCIIVRRKKNCDLNRFSTSSRCHHKRHRVCGKQCRSRVMMAKTVTVCDPPIDDYFESMNEDNCRQTVKYVPYNHIRYHSGGGHRCNYIPVWPYVNCPQQRQFYGSCNWCLQLPYAFILNNGVPHECNPCFNVYRGPNAFTDYFTQREVYPVDDHVFANDEIEFYESNGWKETSRKSLQTDGTIGDNWMESVGSGSHAVSPPITEDPENIDYQEYNYPDDDYFAPGPVVRRRRHSFPRSKYSRRNRRQ</sequence>
<dbReference type="EMBL" id="GFDG01000199">
    <property type="protein sequence ID" value="JAV18600.1"/>
    <property type="molecule type" value="Transcribed_RNA"/>
</dbReference>
<protein>
    <submittedName>
        <fullName evidence="3">Putative secreted protein</fullName>
    </submittedName>
</protein>
<name>A0A1L8EIM9_HAEIR</name>
<feature type="compositionally biased region" description="Basic residues" evidence="1">
    <location>
        <begin position="401"/>
        <end position="420"/>
    </location>
</feature>
<organism evidence="3">
    <name type="scientific">Haematobia irritans</name>
    <name type="common">Horn fly</name>
    <name type="synonym">Conops irritans</name>
    <dbReference type="NCBI Taxonomy" id="7368"/>
    <lineage>
        <taxon>Eukaryota</taxon>
        <taxon>Metazoa</taxon>
        <taxon>Ecdysozoa</taxon>
        <taxon>Arthropoda</taxon>
        <taxon>Hexapoda</taxon>
        <taxon>Insecta</taxon>
        <taxon>Pterygota</taxon>
        <taxon>Neoptera</taxon>
        <taxon>Endopterygota</taxon>
        <taxon>Diptera</taxon>
        <taxon>Brachycera</taxon>
        <taxon>Muscomorpha</taxon>
        <taxon>Muscoidea</taxon>
        <taxon>Muscidae</taxon>
        <taxon>Haematobia</taxon>
    </lineage>
</organism>
<feature type="signal peptide" evidence="2">
    <location>
        <begin position="1"/>
        <end position="29"/>
    </location>
</feature>
<proteinExistence type="predicted"/>